<sequence length="266" mass="29856">MSPVFYFALLVGVVFLATRDVNCITNKDFVELAIKYGAEVHSEDYVYDVTQKDDDVIFLPGDQDDELDVNVLIEKFGITISEDGSNVYVKSLGASCNCANNACSCCASQTFNLWWKRFTFSGCIRLAYLPAATGFRLTIELNGREIYRHEISLNHPPALCFPIPGIPIAKVCIQLYNINLGRKSLCAKIVGRVNLWLKTFSVDVHLGCFRIPFLAKSHFAQLAEIANSQKLTFAPKGNRPSQNDDYAELTYLSELLRIPRGMDKDY</sequence>
<name>A0A9D4DEM4_DREPO</name>
<dbReference type="EMBL" id="JAIWYP010000010">
    <property type="protein sequence ID" value="KAH3746692.1"/>
    <property type="molecule type" value="Genomic_DNA"/>
</dbReference>
<evidence type="ECO:0000313" key="4">
    <source>
        <dbReference type="Proteomes" id="UP000828390"/>
    </source>
</evidence>
<proteinExistence type="predicted"/>
<organism evidence="3 4">
    <name type="scientific">Dreissena polymorpha</name>
    <name type="common">Zebra mussel</name>
    <name type="synonym">Mytilus polymorpha</name>
    <dbReference type="NCBI Taxonomy" id="45954"/>
    <lineage>
        <taxon>Eukaryota</taxon>
        <taxon>Metazoa</taxon>
        <taxon>Spiralia</taxon>
        <taxon>Lophotrochozoa</taxon>
        <taxon>Mollusca</taxon>
        <taxon>Bivalvia</taxon>
        <taxon>Autobranchia</taxon>
        <taxon>Heteroconchia</taxon>
        <taxon>Euheterodonta</taxon>
        <taxon>Imparidentia</taxon>
        <taxon>Neoheterodontei</taxon>
        <taxon>Myida</taxon>
        <taxon>Dreissenoidea</taxon>
        <taxon>Dreissenidae</taxon>
        <taxon>Dreissena</taxon>
    </lineage>
</organism>
<evidence type="ECO:0000259" key="2">
    <source>
        <dbReference type="Pfam" id="PF15998"/>
    </source>
</evidence>
<accession>A0A9D4DEM4</accession>
<protein>
    <recommendedName>
        <fullName evidence="2">DUF4773 domain-containing protein</fullName>
    </recommendedName>
</protein>
<reference evidence="3" key="2">
    <citation type="submission" date="2020-11" db="EMBL/GenBank/DDBJ databases">
        <authorList>
            <person name="McCartney M.A."/>
            <person name="Auch B."/>
            <person name="Kono T."/>
            <person name="Mallez S."/>
            <person name="Becker A."/>
            <person name="Gohl D.M."/>
            <person name="Silverstein K.A.T."/>
            <person name="Koren S."/>
            <person name="Bechman K.B."/>
            <person name="Herman A."/>
            <person name="Abrahante J.E."/>
            <person name="Garbe J."/>
        </authorList>
    </citation>
    <scope>NUCLEOTIDE SEQUENCE</scope>
    <source>
        <strain evidence="3">Duluth1</strain>
        <tissue evidence="3">Whole animal</tissue>
    </source>
</reference>
<dbReference type="PANTHER" id="PTHR36299:SF2">
    <property type="entry name" value="DUF4773 DOMAIN-CONTAINING PROTEIN"/>
    <property type="match status" value="1"/>
</dbReference>
<dbReference type="PANTHER" id="PTHR36299">
    <property type="entry name" value="AGAP008005-PA"/>
    <property type="match status" value="1"/>
</dbReference>
<gene>
    <name evidence="3" type="ORF">DPMN_181103</name>
</gene>
<dbReference type="Pfam" id="PF15998">
    <property type="entry name" value="DUF4773"/>
    <property type="match status" value="1"/>
</dbReference>
<keyword evidence="4" id="KW-1185">Reference proteome</keyword>
<feature type="signal peptide" evidence="1">
    <location>
        <begin position="1"/>
        <end position="23"/>
    </location>
</feature>
<dbReference type="AlphaFoldDB" id="A0A9D4DEM4"/>
<evidence type="ECO:0000256" key="1">
    <source>
        <dbReference type="SAM" id="SignalP"/>
    </source>
</evidence>
<evidence type="ECO:0000313" key="3">
    <source>
        <dbReference type="EMBL" id="KAH3746692.1"/>
    </source>
</evidence>
<feature type="domain" description="DUF4773" evidence="2">
    <location>
        <begin position="96"/>
        <end position="211"/>
    </location>
</feature>
<comment type="caution">
    <text evidence="3">The sequence shown here is derived from an EMBL/GenBank/DDBJ whole genome shotgun (WGS) entry which is preliminary data.</text>
</comment>
<feature type="chain" id="PRO_5038615578" description="DUF4773 domain-containing protein" evidence="1">
    <location>
        <begin position="24"/>
        <end position="266"/>
    </location>
</feature>
<dbReference type="InterPro" id="IPR031941">
    <property type="entry name" value="DUF4773"/>
</dbReference>
<keyword evidence="1" id="KW-0732">Signal</keyword>
<dbReference type="Proteomes" id="UP000828390">
    <property type="component" value="Unassembled WGS sequence"/>
</dbReference>
<dbReference type="OrthoDB" id="8189990at2759"/>
<reference evidence="3" key="1">
    <citation type="journal article" date="2019" name="bioRxiv">
        <title>The Genome of the Zebra Mussel, Dreissena polymorpha: A Resource for Invasive Species Research.</title>
        <authorList>
            <person name="McCartney M.A."/>
            <person name="Auch B."/>
            <person name="Kono T."/>
            <person name="Mallez S."/>
            <person name="Zhang Y."/>
            <person name="Obille A."/>
            <person name="Becker A."/>
            <person name="Abrahante J.E."/>
            <person name="Garbe J."/>
            <person name="Badalamenti J.P."/>
            <person name="Herman A."/>
            <person name="Mangelson H."/>
            <person name="Liachko I."/>
            <person name="Sullivan S."/>
            <person name="Sone E.D."/>
            <person name="Koren S."/>
            <person name="Silverstein K.A.T."/>
            <person name="Beckman K.B."/>
            <person name="Gohl D.M."/>
        </authorList>
    </citation>
    <scope>NUCLEOTIDE SEQUENCE</scope>
    <source>
        <strain evidence="3">Duluth1</strain>
        <tissue evidence="3">Whole animal</tissue>
    </source>
</reference>